<feature type="region of interest" description="Disordered" evidence="1">
    <location>
        <begin position="139"/>
        <end position="187"/>
    </location>
</feature>
<sequence>MSLRIFYENLFLMNGITRCELSNMPEIEFQRTLNYLLAYQPEELFKPLLINTQYRYVSPKLLSHRNRCNRHSRREPMFSNQKESEFTYTTHQNYFQYQKCDEEITFQEAIKSSLQDKINQNPEIPPREDIHVTINQKYDDNQNKEPNTPLSSQKTSQRKLKPKIKPPKVKISQIIEPEPQDSNNNDLNIDQKSKILVTFKFDQYNDIDYSSFKQEILLDTTIKEIKQMISNKFKITDTIEILYKDLKDFVNIDNDMKLEDIIDEIKGKTKRDEAENFLYIRILVKQTFCDISQTIRPLRPNSLTITDDDKTKKKKNKKISYKPKVNPIEKSPSSSATNIISQINEKEDIVKTDEDSVFVRYYYQTNKSDDIFNINMKKDSNVKDLKQEIAKLNDTKAANIKILFAGKDLLDDIILDSLEVVDAKLYAYIKSEDDILLLTARALKVDSEYEYEYEYEYD</sequence>
<dbReference type="PROSITE" id="PS50053">
    <property type="entry name" value="UBIQUITIN_2"/>
    <property type="match status" value="1"/>
</dbReference>
<dbReference type="InterPro" id="IPR029071">
    <property type="entry name" value="Ubiquitin-like_domsf"/>
</dbReference>
<name>A0ABR2JFD6_9EUKA</name>
<evidence type="ECO:0000256" key="1">
    <source>
        <dbReference type="SAM" id="MobiDB-lite"/>
    </source>
</evidence>
<comment type="caution">
    <text evidence="3">The sequence shown here is derived from an EMBL/GenBank/DDBJ whole genome shotgun (WGS) entry which is preliminary data.</text>
</comment>
<dbReference type="Gene3D" id="3.10.20.90">
    <property type="entry name" value="Phosphatidylinositol 3-kinase Catalytic Subunit, Chain A, domain 1"/>
    <property type="match status" value="1"/>
</dbReference>
<feature type="compositionally biased region" description="Basic residues" evidence="1">
    <location>
        <begin position="156"/>
        <end position="168"/>
    </location>
</feature>
<dbReference type="SUPFAM" id="SSF54236">
    <property type="entry name" value="Ubiquitin-like"/>
    <property type="match status" value="1"/>
</dbReference>
<accession>A0ABR2JFD6</accession>
<dbReference type="InterPro" id="IPR000626">
    <property type="entry name" value="Ubiquitin-like_dom"/>
</dbReference>
<evidence type="ECO:0000259" key="2">
    <source>
        <dbReference type="PROSITE" id="PS50053"/>
    </source>
</evidence>
<organism evidence="3 4">
    <name type="scientific">Tritrichomonas musculus</name>
    <dbReference type="NCBI Taxonomy" id="1915356"/>
    <lineage>
        <taxon>Eukaryota</taxon>
        <taxon>Metamonada</taxon>
        <taxon>Parabasalia</taxon>
        <taxon>Tritrichomonadida</taxon>
        <taxon>Tritrichomonadidae</taxon>
        <taxon>Tritrichomonas</taxon>
    </lineage>
</organism>
<dbReference type="Pfam" id="PF00240">
    <property type="entry name" value="ubiquitin"/>
    <property type="match status" value="1"/>
</dbReference>
<gene>
    <name evidence="3" type="ORF">M9Y10_006700</name>
</gene>
<evidence type="ECO:0000313" key="3">
    <source>
        <dbReference type="EMBL" id="KAK8876486.1"/>
    </source>
</evidence>
<dbReference type="Proteomes" id="UP001470230">
    <property type="component" value="Unassembled WGS sequence"/>
</dbReference>
<protein>
    <recommendedName>
        <fullName evidence="2">Ubiquitin-like domain-containing protein</fullName>
    </recommendedName>
</protein>
<keyword evidence="4" id="KW-1185">Reference proteome</keyword>
<reference evidence="3 4" key="1">
    <citation type="submission" date="2024-04" db="EMBL/GenBank/DDBJ databases">
        <title>Tritrichomonas musculus Genome.</title>
        <authorList>
            <person name="Alves-Ferreira E."/>
            <person name="Grigg M."/>
            <person name="Lorenzi H."/>
            <person name="Galac M."/>
        </authorList>
    </citation>
    <scope>NUCLEOTIDE SEQUENCE [LARGE SCALE GENOMIC DNA]</scope>
    <source>
        <strain evidence="3 4">EAF2021</strain>
    </source>
</reference>
<dbReference type="EMBL" id="JAPFFF010000012">
    <property type="protein sequence ID" value="KAK8876486.1"/>
    <property type="molecule type" value="Genomic_DNA"/>
</dbReference>
<evidence type="ECO:0000313" key="4">
    <source>
        <dbReference type="Proteomes" id="UP001470230"/>
    </source>
</evidence>
<feature type="domain" description="Ubiquitin-like" evidence="2">
    <location>
        <begin position="355"/>
        <end position="422"/>
    </location>
</feature>
<proteinExistence type="predicted"/>
<feature type="compositionally biased region" description="Polar residues" evidence="1">
    <location>
        <begin position="144"/>
        <end position="155"/>
    </location>
</feature>